<organism evidence="4 5">
    <name type="scientific">Neobacillus mesonae</name>
    <dbReference type="NCBI Taxonomy" id="1193713"/>
    <lineage>
        <taxon>Bacteria</taxon>
        <taxon>Bacillati</taxon>
        <taxon>Bacillota</taxon>
        <taxon>Bacilli</taxon>
        <taxon>Bacillales</taxon>
        <taxon>Bacillaceae</taxon>
        <taxon>Neobacillus</taxon>
    </lineage>
</organism>
<dbReference type="AlphaFoldDB" id="A0A3Q9QSD3"/>
<keyword evidence="5" id="KW-1185">Reference proteome</keyword>
<dbReference type="GO" id="GO:0006793">
    <property type="term" value="P:phosphorus metabolic process"/>
    <property type="evidence" value="ECO:0007669"/>
    <property type="project" value="UniProtKB-ARBA"/>
</dbReference>
<gene>
    <name evidence="4" type="ORF">CHR53_04280</name>
</gene>
<accession>A0A3Q9QSD3</accession>
<dbReference type="GO" id="GO:0004730">
    <property type="term" value="F:pseudouridylate synthase activity"/>
    <property type="evidence" value="ECO:0007669"/>
    <property type="project" value="TreeGrafter"/>
</dbReference>
<evidence type="ECO:0000313" key="4">
    <source>
        <dbReference type="EMBL" id="AZU60545.1"/>
    </source>
</evidence>
<dbReference type="GO" id="GO:0005737">
    <property type="term" value="C:cytoplasm"/>
    <property type="evidence" value="ECO:0007669"/>
    <property type="project" value="TreeGrafter"/>
</dbReference>
<evidence type="ECO:0000256" key="2">
    <source>
        <dbReference type="ARBA" id="ARBA00022777"/>
    </source>
</evidence>
<dbReference type="InterPro" id="IPR011611">
    <property type="entry name" value="PfkB_dom"/>
</dbReference>
<dbReference type="CDD" id="cd01941">
    <property type="entry name" value="YeiC_kinase_like"/>
    <property type="match status" value="1"/>
</dbReference>
<evidence type="ECO:0000259" key="3">
    <source>
        <dbReference type="PROSITE" id="PS50035"/>
    </source>
</evidence>
<dbReference type="GO" id="GO:0016301">
    <property type="term" value="F:kinase activity"/>
    <property type="evidence" value="ECO:0007669"/>
    <property type="project" value="UniProtKB-KW"/>
</dbReference>
<proteinExistence type="predicted"/>
<dbReference type="PROSITE" id="PS00584">
    <property type="entry name" value="PFKB_KINASES_2"/>
    <property type="match status" value="1"/>
</dbReference>
<dbReference type="Pfam" id="PF00294">
    <property type="entry name" value="PfkB"/>
    <property type="match status" value="1"/>
</dbReference>
<dbReference type="PANTHER" id="PTHR42909:SF4">
    <property type="entry name" value="CARBOHYDRATE KINASE, PFKB FAMILY"/>
    <property type="match status" value="1"/>
</dbReference>
<dbReference type="KEGG" id="nmk:CHR53_04280"/>
<dbReference type="InterPro" id="IPR001736">
    <property type="entry name" value="PLipase_D/transphosphatidylase"/>
</dbReference>
<feature type="domain" description="PLD phosphodiesterase" evidence="3">
    <location>
        <begin position="1"/>
        <end position="25"/>
    </location>
</feature>
<dbReference type="EMBL" id="CP022572">
    <property type="protein sequence ID" value="AZU60545.1"/>
    <property type="molecule type" value="Genomic_DNA"/>
</dbReference>
<keyword evidence="1" id="KW-0808">Transferase</keyword>
<name>A0A3Q9QSD3_9BACI</name>
<dbReference type="InterPro" id="IPR029056">
    <property type="entry name" value="Ribokinase-like"/>
</dbReference>
<evidence type="ECO:0000256" key="1">
    <source>
        <dbReference type="ARBA" id="ARBA00022679"/>
    </source>
</evidence>
<sequence>MDKAYVLDETNPIICIGGANVDRKYYAKYELTNETSNPVNSSSSVGGVARNIAENLGRLGEEVVLISASGQDSAWEEIYNLSSPFMKLEHVTQFENSSTGSYTAILDKNGDLSLALADMDVYENITSELMLKKSNILKSAKCIVIDLNCPSETIDYICSFTSKYNIPLVIIPVSSPKMNRLPKTLSAATWLIVNKDETETFMDIKISNEKDWEDSVKKWLDLGVKNVIVTNGSNGVMAGVENGGIQYFPAIDTPMVADVTGAGDSFCSGVIYSWLQKKETDYIIKSGLVNSHKTIMSKYTVRQELSQKQFMIDMEECLK</sequence>
<reference evidence="4 5" key="1">
    <citation type="submission" date="2017-07" db="EMBL/GenBank/DDBJ databases">
        <title>The complete genome sequence of Bacillus mesonae strain H20-5, an efficient strain improving plant abiotic stress resistance.</title>
        <authorList>
            <person name="Kim S.Y."/>
            <person name="Song H."/>
            <person name="Sang M.K."/>
            <person name="Weon H.-Y."/>
            <person name="Song J."/>
        </authorList>
    </citation>
    <scope>NUCLEOTIDE SEQUENCE [LARGE SCALE GENOMIC DNA]</scope>
    <source>
        <strain evidence="4 5">H20-5</strain>
    </source>
</reference>
<dbReference type="STRING" id="1193713.GCA_001636315_03376"/>
<dbReference type="PROSITE" id="PS00583">
    <property type="entry name" value="PFKB_KINASES_1"/>
    <property type="match status" value="1"/>
</dbReference>
<dbReference type="InterPro" id="IPR002173">
    <property type="entry name" value="Carboh/pur_kinase_PfkB_CS"/>
</dbReference>
<dbReference type="SUPFAM" id="SSF53613">
    <property type="entry name" value="Ribokinase-like"/>
    <property type="match status" value="1"/>
</dbReference>
<dbReference type="GO" id="GO:0016798">
    <property type="term" value="F:hydrolase activity, acting on glycosyl bonds"/>
    <property type="evidence" value="ECO:0007669"/>
    <property type="project" value="TreeGrafter"/>
</dbReference>
<dbReference type="PROSITE" id="PS50035">
    <property type="entry name" value="PLD"/>
    <property type="match status" value="1"/>
</dbReference>
<dbReference type="Proteomes" id="UP000282892">
    <property type="component" value="Chromosome"/>
</dbReference>
<evidence type="ECO:0000313" key="5">
    <source>
        <dbReference type="Proteomes" id="UP000282892"/>
    </source>
</evidence>
<protein>
    <submittedName>
        <fullName evidence="4">Carbohydrate kinase</fullName>
    </submittedName>
</protein>
<dbReference type="RefSeq" id="WP_127485209.1">
    <property type="nucleotide sequence ID" value="NZ_CP022572.1"/>
</dbReference>
<dbReference type="PANTHER" id="PTHR42909">
    <property type="entry name" value="ZGC:136858"/>
    <property type="match status" value="1"/>
</dbReference>
<dbReference type="Gene3D" id="3.40.1190.20">
    <property type="match status" value="1"/>
</dbReference>
<keyword evidence="2 4" id="KW-0418">Kinase</keyword>
<dbReference type="OrthoDB" id="9806249at2"/>